<dbReference type="EMBL" id="LSRC01000059">
    <property type="protein sequence ID" value="KXI15737.1"/>
    <property type="molecule type" value="Genomic_DNA"/>
</dbReference>
<feature type="compositionally biased region" description="Low complexity" evidence="1">
    <location>
        <begin position="83"/>
        <end position="93"/>
    </location>
</feature>
<evidence type="ECO:0000256" key="1">
    <source>
        <dbReference type="SAM" id="MobiDB-lite"/>
    </source>
</evidence>
<dbReference type="PATRIC" id="fig|2702.101.peg.1287"/>
<dbReference type="Proteomes" id="UP000070505">
    <property type="component" value="Unassembled WGS sequence"/>
</dbReference>
<feature type="compositionally biased region" description="Polar residues" evidence="1">
    <location>
        <begin position="70"/>
        <end position="82"/>
    </location>
</feature>
<accession>A0A135Z269</accession>
<comment type="caution">
    <text evidence="2">The sequence shown here is derived from an EMBL/GenBank/DDBJ whole genome shotgun (WGS) entry which is preliminary data.</text>
</comment>
<feature type="region of interest" description="Disordered" evidence="1">
    <location>
        <begin position="308"/>
        <end position="334"/>
    </location>
</feature>
<sequence>MQTLQDFLKITKNICKTLIYIALCICLTVNLSACKSVRIDNQALETSQKELELCNKIYSIAKRKQKIVDSENSGTDNSKSVISSKDASNNKSKNTSKDRSKNSSFGNKSKSKISESIKDSFLKETAKAWQEVAIQCDTKFAEATIKNAQIMLKLSQKSNNSFNNSSNKINDYAKNEEISAIKSIREFTHNNESLRLSHDPLAQAAAGEDRLAFILQTLAAKNLDKKLIKLSDSIASISNIFMHIAGNGEDVRKKTYNMPVDALSSEKTRDYTSTKTLDIAAISYMECAREELLAFNTSMYITAYNSKNEVEESDNSKEESNSKSENKSENKRLNEKDIVHKFKRILMKLVTSRLLRAYSLGYPTDESSSLTYKSSK</sequence>
<gene>
    <name evidence="2" type="ORF">HMPREF3230_01303</name>
</gene>
<reference evidence="2 3" key="1">
    <citation type="submission" date="2016-02" db="EMBL/GenBank/DDBJ databases">
        <authorList>
            <person name="Wen L."/>
            <person name="He K."/>
            <person name="Yang H."/>
        </authorList>
    </citation>
    <scope>NUCLEOTIDE SEQUENCE [LARGE SCALE GENOMIC DNA]</scope>
    <source>
        <strain evidence="2 3">CMW7778B</strain>
    </source>
</reference>
<evidence type="ECO:0000313" key="3">
    <source>
        <dbReference type="Proteomes" id="UP000070505"/>
    </source>
</evidence>
<dbReference type="AlphaFoldDB" id="A0A135Z269"/>
<feature type="region of interest" description="Disordered" evidence="1">
    <location>
        <begin position="69"/>
        <end position="110"/>
    </location>
</feature>
<evidence type="ECO:0000313" key="2">
    <source>
        <dbReference type="EMBL" id="KXI15737.1"/>
    </source>
</evidence>
<protein>
    <submittedName>
        <fullName evidence="2">Uncharacterized protein</fullName>
    </submittedName>
</protein>
<proteinExistence type="predicted"/>
<name>A0A135Z269_GARVA</name>
<organism evidence="2 3">
    <name type="scientific">Gardnerella vaginalis</name>
    <dbReference type="NCBI Taxonomy" id="2702"/>
    <lineage>
        <taxon>Bacteria</taxon>
        <taxon>Bacillati</taxon>
        <taxon>Actinomycetota</taxon>
        <taxon>Actinomycetes</taxon>
        <taxon>Bifidobacteriales</taxon>
        <taxon>Bifidobacteriaceae</taxon>
        <taxon>Gardnerella</taxon>
    </lineage>
</organism>